<feature type="compositionally biased region" description="Low complexity" evidence="1">
    <location>
        <begin position="1"/>
        <end position="13"/>
    </location>
</feature>
<reference evidence="2 3" key="1">
    <citation type="submission" date="2024-05" db="EMBL/GenBank/DDBJ databases">
        <title>Genome sequencing and assembly of Indian major carp, Cirrhinus mrigala (Hamilton, 1822).</title>
        <authorList>
            <person name="Mohindra V."/>
            <person name="Chowdhury L.M."/>
            <person name="Lal K."/>
            <person name="Jena J.K."/>
        </authorList>
    </citation>
    <scope>NUCLEOTIDE SEQUENCE [LARGE SCALE GENOMIC DNA]</scope>
    <source>
        <strain evidence="2">CM1030</strain>
        <tissue evidence="2">Blood</tissue>
    </source>
</reference>
<feature type="non-terminal residue" evidence="2">
    <location>
        <position position="66"/>
    </location>
</feature>
<comment type="caution">
    <text evidence="2">The sequence shown here is derived from an EMBL/GenBank/DDBJ whole genome shotgun (WGS) entry which is preliminary data.</text>
</comment>
<organism evidence="2 3">
    <name type="scientific">Cirrhinus mrigala</name>
    <name type="common">Mrigala</name>
    <dbReference type="NCBI Taxonomy" id="683832"/>
    <lineage>
        <taxon>Eukaryota</taxon>
        <taxon>Metazoa</taxon>
        <taxon>Chordata</taxon>
        <taxon>Craniata</taxon>
        <taxon>Vertebrata</taxon>
        <taxon>Euteleostomi</taxon>
        <taxon>Actinopterygii</taxon>
        <taxon>Neopterygii</taxon>
        <taxon>Teleostei</taxon>
        <taxon>Ostariophysi</taxon>
        <taxon>Cypriniformes</taxon>
        <taxon>Cyprinidae</taxon>
        <taxon>Labeoninae</taxon>
        <taxon>Labeonini</taxon>
        <taxon>Cirrhinus</taxon>
    </lineage>
</organism>
<dbReference type="AlphaFoldDB" id="A0ABD0NEX4"/>
<feature type="region of interest" description="Disordered" evidence="1">
    <location>
        <begin position="1"/>
        <end position="49"/>
    </location>
</feature>
<evidence type="ECO:0000256" key="1">
    <source>
        <dbReference type="SAM" id="MobiDB-lite"/>
    </source>
</evidence>
<evidence type="ECO:0000313" key="3">
    <source>
        <dbReference type="Proteomes" id="UP001529510"/>
    </source>
</evidence>
<feature type="non-terminal residue" evidence="2">
    <location>
        <position position="1"/>
    </location>
</feature>
<dbReference type="EMBL" id="JAMKFB020000023">
    <property type="protein sequence ID" value="KAL0158883.1"/>
    <property type="molecule type" value="Genomic_DNA"/>
</dbReference>
<dbReference type="Proteomes" id="UP001529510">
    <property type="component" value="Unassembled WGS sequence"/>
</dbReference>
<gene>
    <name evidence="2" type="ORF">M9458_046959</name>
</gene>
<feature type="compositionally biased region" description="Pro residues" evidence="1">
    <location>
        <begin position="14"/>
        <end position="28"/>
    </location>
</feature>
<sequence>PSATPAVQSSPSPSSSPGPEEPMAPPPALKGSTPPRPTVQNPVPALLPPLIPVWTTGHSASLGFSG</sequence>
<proteinExistence type="predicted"/>
<evidence type="ECO:0000313" key="2">
    <source>
        <dbReference type="EMBL" id="KAL0158883.1"/>
    </source>
</evidence>
<keyword evidence="3" id="KW-1185">Reference proteome</keyword>
<protein>
    <submittedName>
        <fullName evidence="2">Uncharacterized protein</fullName>
    </submittedName>
</protein>
<name>A0ABD0NEX4_CIRMR</name>
<accession>A0ABD0NEX4</accession>